<sequence>MSIRRPLEYSIEKLSDVMKWRDENGTPTLKDMVKIANGPSNAPEATENYQHYERCKAVTTALNNGSLYWHGLTKEGHPILWIRCNRKPWYPDVDADIKALIILADIGISCMPKNITDFVVVSDSTSPPPPIPTFMIELLKVLVKGYPDRLHLLASAPVSSIIQFVMKLLLPLMPGRLSTKIHLSDVEGIREKLEELLPNGKDDIPTFFNGPVNHDEFYPDESYCSKKGPGVLKFDFYGMIERLEKARDDFEAKSASSN</sequence>
<protein>
    <recommendedName>
        <fullName evidence="1">CRAL-TRIO domain-containing protein</fullName>
    </recommendedName>
</protein>
<gene>
    <name evidence="2" type="ORF">PINE0816_LOCUS21603</name>
</gene>
<dbReference type="InterPro" id="IPR052578">
    <property type="entry name" value="PI_Transfer_CRAL-TRIO"/>
</dbReference>
<reference evidence="2" key="1">
    <citation type="submission" date="2021-01" db="EMBL/GenBank/DDBJ databases">
        <authorList>
            <person name="Corre E."/>
            <person name="Pelletier E."/>
            <person name="Niang G."/>
            <person name="Scheremetjew M."/>
            <person name="Finn R."/>
            <person name="Kale V."/>
            <person name="Holt S."/>
            <person name="Cochrane G."/>
            <person name="Meng A."/>
            <person name="Brown T."/>
            <person name="Cohen L."/>
        </authorList>
    </citation>
    <scope>NUCLEOTIDE SEQUENCE</scope>
    <source>
        <strain evidence="2">CCAP1064/1</strain>
    </source>
</reference>
<dbReference type="InterPro" id="IPR036865">
    <property type="entry name" value="CRAL-TRIO_dom_sf"/>
</dbReference>
<dbReference type="CDD" id="cd00170">
    <property type="entry name" value="SEC14"/>
    <property type="match status" value="1"/>
</dbReference>
<dbReference type="AlphaFoldDB" id="A0A7S0GLY7"/>
<evidence type="ECO:0000259" key="1">
    <source>
        <dbReference type="Pfam" id="PF00650"/>
    </source>
</evidence>
<name>A0A7S0GLY7_9STRA</name>
<dbReference type="Gene3D" id="3.40.525.10">
    <property type="entry name" value="CRAL-TRIO lipid binding domain"/>
    <property type="match status" value="1"/>
</dbReference>
<feature type="domain" description="CRAL-TRIO" evidence="1">
    <location>
        <begin position="63"/>
        <end position="210"/>
    </location>
</feature>
<dbReference type="SUPFAM" id="SSF52087">
    <property type="entry name" value="CRAL/TRIO domain"/>
    <property type="match status" value="1"/>
</dbReference>
<dbReference type="PANTHER" id="PTHR45824">
    <property type="entry name" value="GH16843P"/>
    <property type="match status" value="1"/>
</dbReference>
<evidence type="ECO:0000313" key="2">
    <source>
        <dbReference type="EMBL" id="CAD8425443.1"/>
    </source>
</evidence>
<accession>A0A7S0GLY7</accession>
<dbReference type="EMBL" id="HBEL01046435">
    <property type="protein sequence ID" value="CAD8425443.1"/>
    <property type="molecule type" value="Transcribed_RNA"/>
</dbReference>
<dbReference type="Pfam" id="PF00650">
    <property type="entry name" value="CRAL_TRIO"/>
    <property type="match status" value="1"/>
</dbReference>
<dbReference type="InterPro" id="IPR001251">
    <property type="entry name" value="CRAL-TRIO_dom"/>
</dbReference>
<proteinExistence type="predicted"/>
<dbReference type="GO" id="GO:0008526">
    <property type="term" value="F:phosphatidylinositol transfer activity"/>
    <property type="evidence" value="ECO:0007669"/>
    <property type="project" value="TreeGrafter"/>
</dbReference>
<organism evidence="2">
    <name type="scientific">Proboscia inermis</name>
    <dbReference type="NCBI Taxonomy" id="420281"/>
    <lineage>
        <taxon>Eukaryota</taxon>
        <taxon>Sar</taxon>
        <taxon>Stramenopiles</taxon>
        <taxon>Ochrophyta</taxon>
        <taxon>Bacillariophyta</taxon>
        <taxon>Coscinodiscophyceae</taxon>
        <taxon>Rhizosoleniophycidae</taxon>
        <taxon>Rhizosoleniales</taxon>
        <taxon>Rhizosoleniaceae</taxon>
        <taxon>Proboscia</taxon>
    </lineage>
</organism>
<dbReference type="PANTHER" id="PTHR45824:SF29">
    <property type="entry name" value="GH16843P"/>
    <property type="match status" value="1"/>
</dbReference>